<gene>
    <name evidence="5" type="ORF">KC622_00865</name>
</gene>
<dbReference type="Pfam" id="PF07687">
    <property type="entry name" value="M20_dimer"/>
    <property type="match status" value="1"/>
</dbReference>
<dbReference type="EMBL" id="JAGQLM010000034">
    <property type="protein sequence ID" value="MCA9374861.1"/>
    <property type="molecule type" value="Genomic_DNA"/>
</dbReference>
<organism evidence="5 6">
    <name type="scientific">Candidatus Dojkabacteria bacterium</name>
    <dbReference type="NCBI Taxonomy" id="2099670"/>
    <lineage>
        <taxon>Bacteria</taxon>
        <taxon>Candidatus Dojkabacteria</taxon>
    </lineage>
</organism>
<dbReference type="Proteomes" id="UP000748332">
    <property type="component" value="Unassembled WGS sequence"/>
</dbReference>
<dbReference type="InterPro" id="IPR002933">
    <property type="entry name" value="Peptidase_M20"/>
</dbReference>
<evidence type="ECO:0000256" key="1">
    <source>
        <dbReference type="ARBA" id="ARBA00022670"/>
    </source>
</evidence>
<feature type="domain" description="Peptidase M20 dimerisation" evidence="4">
    <location>
        <begin position="183"/>
        <end position="342"/>
    </location>
</feature>
<feature type="non-terminal residue" evidence="5">
    <location>
        <position position="430"/>
    </location>
</feature>
<dbReference type="Pfam" id="PF01546">
    <property type="entry name" value="Peptidase_M20"/>
    <property type="match status" value="1"/>
</dbReference>
<keyword evidence="1" id="KW-0645">Protease</keyword>
<reference evidence="5" key="1">
    <citation type="submission" date="2020-04" db="EMBL/GenBank/DDBJ databases">
        <authorList>
            <person name="Zhang T."/>
        </authorList>
    </citation>
    <scope>NUCLEOTIDE SEQUENCE</scope>
    <source>
        <strain evidence="5">HKST-UBA16</strain>
    </source>
</reference>
<dbReference type="SUPFAM" id="SSF53187">
    <property type="entry name" value="Zn-dependent exopeptidases"/>
    <property type="match status" value="1"/>
</dbReference>
<reference evidence="5" key="2">
    <citation type="journal article" date="2021" name="Microbiome">
        <title>Successional dynamics and alternative stable states in a saline activated sludge microbial community over 9 years.</title>
        <authorList>
            <person name="Wang Y."/>
            <person name="Ye J."/>
            <person name="Ju F."/>
            <person name="Liu L."/>
            <person name="Boyd J.A."/>
            <person name="Deng Y."/>
            <person name="Parks D.H."/>
            <person name="Jiang X."/>
            <person name="Yin X."/>
            <person name="Woodcroft B.J."/>
            <person name="Tyson G.W."/>
            <person name="Hugenholtz P."/>
            <person name="Polz M.F."/>
            <person name="Zhang T."/>
        </authorList>
    </citation>
    <scope>NUCLEOTIDE SEQUENCE</scope>
    <source>
        <strain evidence="5">HKST-UBA16</strain>
    </source>
</reference>
<dbReference type="PANTHER" id="PTHR43270">
    <property type="entry name" value="BETA-ALA-HIS DIPEPTIDASE"/>
    <property type="match status" value="1"/>
</dbReference>
<dbReference type="AlphaFoldDB" id="A0A955HXJ1"/>
<evidence type="ECO:0000256" key="2">
    <source>
        <dbReference type="ARBA" id="ARBA00022723"/>
    </source>
</evidence>
<protein>
    <submittedName>
        <fullName evidence="5">M20/M25/M40 family metallo-hydrolase</fullName>
    </submittedName>
</protein>
<proteinExistence type="predicted"/>
<dbReference type="Gene3D" id="3.40.630.10">
    <property type="entry name" value="Zn peptidases"/>
    <property type="match status" value="1"/>
</dbReference>
<dbReference type="PROSITE" id="PS00759">
    <property type="entry name" value="ARGE_DAPE_CPG2_2"/>
    <property type="match status" value="1"/>
</dbReference>
<evidence type="ECO:0000313" key="5">
    <source>
        <dbReference type="EMBL" id="MCA9374861.1"/>
    </source>
</evidence>
<dbReference type="GO" id="GO:0046872">
    <property type="term" value="F:metal ion binding"/>
    <property type="evidence" value="ECO:0007669"/>
    <property type="project" value="UniProtKB-KW"/>
</dbReference>
<sequence>MDISEYKKLLSEIIKLKSISTDSQYKDDVLKTAEWIKQTLVGYGFEAQTITEGKMNPYVVASYKVSDDAETVLIYGHYDVQPASKEDGWSSDPFELTERKGKLIARGAIDNKGQFMVHLYTIGKLIKQGKLKYNVKFLIEGNEETGNTEIGDFIAKNLDLLAADYVMVSDGETTADRPTIDVGFRGNVSLTVTYRTAKNNLHSGIYGGAAPSAPMELAKLITKIYNDKNQVSYQSFYNGVAEVTQEELENNKSIPFDMSSFTNQTGIRQLKTEEGIDFFTQTGLRPMITVSGIQSGYTGEGYSNIVPGTAFAKINIRLVANQDPEKVIQDFTKFVEDNTPEYVDWDIESESPCKAIKMDTSSAKFQEVKELAEKAYGDTVLFKYVGGSIPVINDFKEKMGQETISVSMAGEDCNMHGIDENFSIDLLEKG</sequence>
<comment type="caution">
    <text evidence="5">The sequence shown here is derived from an EMBL/GenBank/DDBJ whole genome shotgun (WGS) entry which is preliminary data.</text>
</comment>
<evidence type="ECO:0000259" key="4">
    <source>
        <dbReference type="Pfam" id="PF07687"/>
    </source>
</evidence>
<keyword evidence="2" id="KW-0479">Metal-binding</keyword>
<keyword evidence="3" id="KW-0378">Hydrolase</keyword>
<dbReference type="InterPro" id="IPR001261">
    <property type="entry name" value="ArgE/DapE_CS"/>
</dbReference>
<dbReference type="InterPro" id="IPR011650">
    <property type="entry name" value="Peptidase_M20_dimer"/>
</dbReference>
<evidence type="ECO:0000256" key="3">
    <source>
        <dbReference type="ARBA" id="ARBA00022801"/>
    </source>
</evidence>
<dbReference type="GO" id="GO:0008233">
    <property type="term" value="F:peptidase activity"/>
    <property type="evidence" value="ECO:0007669"/>
    <property type="project" value="UniProtKB-KW"/>
</dbReference>
<dbReference type="PANTHER" id="PTHR43270:SF8">
    <property type="entry name" value="DI- AND TRIPEPTIDASE DUG2-RELATED"/>
    <property type="match status" value="1"/>
</dbReference>
<dbReference type="InterPro" id="IPR051458">
    <property type="entry name" value="Cyt/Met_Dipeptidase"/>
</dbReference>
<dbReference type="GO" id="GO:0006508">
    <property type="term" value="P:proteolysis"/>
    <property type="evidence" value="ECO:0007669"/>
    <property type="project" value="UniProtKB-KW"/>
</dbReference>
<accession>A0A955HXJ1</accession>
<evidence type="ECO:0000313" key="6">
    <source>
        <dbReference type="Proteomes" id="UP000748332"/>
    </source>
</evidence>
<dbReference type="Gene3D" id="3.30.70.360">
    <property type="match status" value="1"/>
</dbReference>
<name>A0A955HXJ1_9BACT</name>